<evidence type="ECO:0000313" key="2">
    <source>
        <dbReference type="EMBL" id="QSQ23448.1"/>
    </source>
</evidence>
<organism evidence="2 3">
    <name type="scientific">Pyxidicoccus parkwayensis</name>
    <dbReference type="NCBI Taxonomy" id="2813578"/>
    <lineage>
        <taxon>Bacteria</taxon>
        <taxon>Pseudomonadati</taxon>
        <taxon>Myxococcota</taxon>
        <taxon>Myxococcia</taxon>
        <taxon>Myxococcales</taxon>
        <taxon>Cystobacterineae</taxon>
        <taxon>Myxococcaceae</taxon>
        <taxon>Pyxidicoccus</taxon>
    </lineage>
</organism>
<name>A0ABX7NXJ1_9BACT</name>
<dbReference type="Proteomes" id="UP000662747">
    <property type="component" value="Chromosome"/>
</dbReference>
<evidence type="ECO:0000313" key="3">
    <source>
        <dbReference type="Proteomes" id="UP000662747"/>
    </source>
</evidence>
<reference evidence="2 3" key="1">
    <citation type="submission" date="2021-02" db="EMBL/GenBank/DDBJ databases">
        <title>De Novo genome assembly of isolated myxobacteria.</title>
        <authorList>
            <person name="Stevens D.C."/>
        </authorList>
    </citation>
    <scope>NUCLEOTIDE SEQUENCE [LARGE SCALE GENOMIC DNA]</scope>
    <source>
        <strain evidence="3">SCPEA02</strain>
    </source>
</reference>
<feature type="region of interest" description="Disordered" evidence="1">
    <location>
        <begin position="36"/>
        <end position="55"/>
    </location>
</feature>
<proteinExistence type="predicted"/>
<protein>
    <submittedName>
        <fullName evidence="2">Uncharacterized protein</fullName>
    </submittedName>
</protein>
<accession>A0ABX7NXJ1</accession>
<feature type="region of interest" description="Disordered" evidence="1">
    <location>
        <begin position="83"/>
        <end position="106"/>
    </location>
</feature>
<dbReference type="EMBL" id="CP071090">
    <property type="protein sequence ID" value="QSQ23448.1"/>
    <property type="molecule type" value="Genomic_DNA"/>
</dbReference>
<sequence>MASLDDIREDYCDENLPVLLLLGLVSGLRRLDALLPAPGPVSEGPAPAREGPSGGERLPYLVLGLIALRERLLSALVPIRAEDPARPHGAHSGTSHAEVGLRELLR</sequence>
<gene>
    <name evidence="2" type="ORF">JY651_00215</name>
</gene>
<keyword evidence="3" id="KW-1185">Reference proteome</keyword>
<evidence type="ECO:0000256" key="1">
    <source>
        <dbReference type="SAM" id="MobiDB-lite"/>
    </source>
</evidence>
<dbReference type="RefSeq" id="WP_206725021.1">
    <property type="nucleotide sequence ID" value="NZ_CP071090.1"/>
</dbReference>